<feature type="region of interest" description="Disordered" evidence="1">
    <location>
        <begin position="38"/>
        <end position="59"/>
    </location>
</feature>
<evidence type="ECO:0000256" key="1">
    <source>
        <dbReference type="SAM" id="MobiDB-lite"/>
    </source>
</evidence>
<proteinExistence type="predicted"/>
<dbReference type="AlphaFoldDB" id="A0A7R9EET9"/>
<organism evidence="2">
    <name type="scientific">Timema monikensis</name>
    <dbReference type="NCBI Taxonomy" id="170555"/>
    <lineage>
        <taxon>Eukaryota</taxon>
        <taxon>Metazoa</taxon>
        <taxon>Ecdysozoa</taxon>
        <taxon>Arthropoda</taxon>
        <taxon>Hexapoda</taxon>
        <taxon>Insecta</taxon>
        <taxon>Pterygota</taxon>
        <taxon>Neoptera</taxon>
        <taxon>Polyneoptera</taxon>
        <taxon>Phasmatodea</taxon>
        <taxon>Timematodea</taxon>
        <taxon>Timematoidea</taxon>
        <taxon>Timematidae</taxon>
        <taxon>Timema</taxon>
    </lineage>
</organism>
<feature type="region of interest" description="Disordered" evidence="1">
    <location>
        <begin position="1"/>
        <end position="21"/>
    </location>
</feature>
<accession>A0A7R9EET9</accession>
<gene>
    <name evidence="2" type="ORF">TMSB3V08_LOCUS8414</name>
</gene>
<sequence length="327" mass="35956">MRLMGEVTYKHTSRPEGRYNQNKSTKLSLKAHGDVHLSFRPMKGKGGGGSPPRPRRAPAQSVLVRVEGGVLCCEVDSIASQQGQHLRSMTVTNISSCVFSFASWEQVHSLGVRVTVIAVPMTKLLKFYKVRNSQTVSHCNGVLLTKPQTVSHCIGVLLTKPQTVSRCNGVLLTKPQTVSHCIGVLLTKPQTVSRCNGVLLTKPQTVSHCNGVLLTKPQTVSHCNGVLQTKPWVFGCIYWKNGKIVGALCSIRLRVLRKDGLQPYKDTLIDVGIATEERVGQSLQGGMAQTGKGGRNELENTYHAHWTGDDSRHGWYGQKKYRPYDVS</sequence>
<reference evidence="2" key="1">
    <citation type="submission" date="2020-11" db="EMBL/GenBank/DDBJ databases">
        <authorList>
            <person name="Tran Van P."/>
        </authorList>
    </citation>
    <scope>NUCLEOTIDE SEQUENCE</scope>
</reference>
<evidence type="ECO:0000313" key="2">
    <source>
        <dbReference type="EMBL" id="CAD7431691.1"/>
    </source>
</evidence>
<dbReference type="EMBL" id="OB795109">
    <property type="protein sequence ID" value="CAD7431691.1"/>
    <property type="molecule type" value="Genomic_DNA"/>
</dbReference>
<name>A0A7R9EET9_9NEOP</name>
<protein>
    <submittedName>
        <fullName evidence="2">Uncharacterized protein</fullName>
    </submittedName>
</protein>